<proteinExistence type="predicted"/>
<dbReference type="EMBL" id="ML996082">
    <property type="protein sequence ID" value="KAF2156144.1"/>
    <property type="molecule type" value="Genomic_DNA"/>
</dbReference>
<comment type="caution">
    <text evidence="2">The sequence shown here is derived from an EMBL/GenBank/DDBJ whole genome shotgun (WGS) entry which is preliminary data.</text>
</comment>
<name>A0A9P4J763_9PEZI</name>
<reference evidence="2" key="1">
    <citation type="journal article" date="2020" name="Stud. Mycol.">
        <title>101 Dothideomycetes genomes: a test case for predicting lifestyles and emergence of pathogens.</title>
        <authorList>
            <person name="Haridas S."/>
            <person name="Albert R."/>
            <person name="Binder M."/>
            <person name="Bloem J."/>
            <person name="Labutti K."/>
            <person name="Salamov A."/>
            <person name="Andreopoulos B."/>
            <person name="Baker S."/>
            <person name="Barry K."/>
            <person name="Bills G."/>
            <person name="Bluhm B."/>
            <person name="Cannon C."/>
            <person name="Castanera R."/>
            <person name="Culley D."/>
            <person name="Daum C."/>
            <person name="Ezra D."/>
            <person name="Gonzalez J."/>
            <person name="Henrissat B."/>
            <person name="Kuo A."/>
            <person name="Liang C."/>
            <person name="Lipzen A."/>
            <person name="Lutzoni F."/>
            <person name="Magnuson J."/>
            <person name="Mondo S."/>
            <person name="Nolan M."/>
            <person name="Ohm R."/>
            <person name="Pangilinan J."/>
            <person name="Park H.-J."/>
            <person name="Ramirez L."/>
            <person name="Alfaro M."/>
            <person name="Sun H."/>
            <person name="Tritt A."/>
            <person name="Yoshinaga Y."/>
            <person name="Zwiers L.-H."/>
            <person name="Turgeon B."/>
            <person name="Goodwin S."/>
            <person name="Spatafora J."/>
            <person name="Crous P."/>
            <person name="Grigoriev I."/>
        </authorList>
    </citation>
    <scope>NUCLEOTIDE SEQUENCE</scope>
    <source>
        <strain evidence="2">CBS 260.36</strain>
    </source>
</reference>
<feature type="region of interest" description="Disordered" evidence="1">
    <location>
        <begin position="85"/>
        <end position="116"/>
    </location>
</feature>
<dbReference type="Proteomes" id="UP000799439">
    <property type="component" value="Unassembled WGS sequence"/>
</dbReference>
<evidence type="ECO:0000313" key="3">
    <source>
        <dbReference type="Proteomes" id="UP000799439"/>
    </source>
</evidence>
<feature type="compositionally biased region" description="Pro residues" evidence="1">
    <location>
        <begin position="85"/>
        <end position="97"/>
    </location>
</feature>
<gene>
    <name evidence="2" type="ORF">K461DRAFT_90687</name>
</gene>
<organism evidence="2 3">
    <name type="scientific">Myriangium duriaei CBS 260.36</name>
    <dbReference type="NCBI Taxonomy" id="1168546"/>
    <lineage>
        <taxon>Eukaryota</taxon>
        <taxon>Fungi</taxon>
        <taxon>Dikarya</taxon>
        <taxon>Ascomycota</taxon>
        <taxon>Pezizomycotina</taxon>
        <taxon>Dothideomycetes</taxon>
        <taxon>Dothideomycetidae</taxon>
        <taxon>Myriangiales</taxon>
        <taxon>Myriangiaceae</taxon>
        <taxon>Myriangium</taxon>
    </lineage>
</organism>
<evidence type="ECO:0000256" key="1">
    <source>
        <dbReference type="SAM" id="MobiDB-lite"/>
    </source>
</evidence>
<dbReference type="AlphaFoldDB" id="A0A9P4J763"/>
<feature type="region of interest" description="Disordered" evidence="1">
    <location>
        <begin position="129"/>
        <end position="168"/>
    </location>
</feature>
<sequence length="168" mass="18960">MNWVCYCYSIIDRDFETLTRRTHLYCSGRERERTSTTRNGPRSRMMFLMYKRHVYHYCNENYAMSISPSCHVLYHSPPRNIVPLLPTPPPQSRPRLPPLSTAQIQPPRPFANARLPFPLSRAGSHDLCTQGYAEAPRGKPAELSRPGLRRGSLRSGRGSGCAAGATKG</sequence>
<keyword evidence="3" id="KW-1185">Reference proteome</keyword>
<accession>A0A9P4J763</accession>
<evidence type="ECO:0000313" key="2">
    <source>
        <dbReference type="EMBL" id="KAF2156144.1"/>
    </source>
</evidence>
<feature type="compositionally biased region" description="Gly residues" evidence="1">
    <location>
        <begin position="157"/>
        <end position="168"/>
    </location>
</feature>
<protein>
    <submittedName>
        <fullName evidence="2">Uncharacterized protein</fullName>
    </submittedName>
</protein>